<feature type="compositionally biased region" description="Low complexity" evidence="1">
    <location>
        <begin position="69"/>
        <end position="81"/>
    </location>
</feature>
<reference evidence="2" key="1">
    <citation type="submission" date="2001-12" db="EMBL/GenBank/DDBJ databases">
        <authorList>
            <person name="Stapleton M."/>
            <person name="Brokstein P."/>
            <person name="Hong L."/>
            <person name="Agbayani A."/>
            <person name="Carlson J."/>
            <person name="Champe M."/>
            <person name="Chavez C."/>
            <person name="Dorsett V."/>
            <person name="Dresnek D."/>
            <person name="Farfan D."/>
            <person name="Frise E."/>
            <person name="George R."/>
            <person name="Gonzalez M."/>
            <person name="Guarin H."/>
            <person name="Kronmiller B."/>
            <person name="Li P."/>
            <person name="Liao G."/>
            <person name="Miranda A."/>
            <person name="Mungall C.J."/>
            <person name="Nunoo J."/>
            <person name="Pacleb J."/>
            <person name="Paragas V."/>
            <person name="Park S."/>
            <person name="Patel S."/>
            <person name="Phouanenavong S."/>
            <person name="Wan K."/>
            <person name="Yu C."/>
            <person name="Lewis S.E."/>
            <person name="Rubin G.M."/>
            <person name="Celniker S."/>
        </authorList>
    </citation>
    <scope>NUCLEOTIDE SEQUENCE</scope>
    <source>
        <strain evidence="2">Berkeley</strain>
    </source>
</reference>
<proteinExistence type="evidence at transcript level"/>
<name>Q8SZI5_DROME</name>
<evidence type="ECO:0000256" key="1">
    <source>
        <dbReference type="SAM" id="MobiDB-lite"/>
    </source>
</evidence>
<evidence type="ECO:0000313" key="3">
    <source>
        <dbReference type="FlyBase" id="FBgn0038967"/>
    </source>
</evidence>
<protein>
    <submittedName>
        <fullName evidence="2">LD06106p</fullName>
    </submittedName>
</protein>
<dbReference type="OrthoDB" id="7699626at2759"/>
<dbReference type="EMBL" id="AY070873">
    <property type="protein sequence ID" value="AAL48495.1"/>
    <property type="molecule type" value="mRNA"/>
</dbReference>
<gene>
    <name evidence="2 3" type="ORF">CG13847</name>
</gene>
<organism evidence="2">
    <name type="scientific">Drosophila melanogaster</name>
    <name type="common">Fruit fly</name>
    <dbReference type="NCBI Taxonomy" id="7227"/>
    <lineage>
        <taxon>Eukaryota</taxon>
        <taxon>Metazoa</taxon>
        <taxon>Ecdysozoa</taxon>
        <taxon>Arthropoda</taxon>
        <taxon>Hexapoda</taxon>
        <taxon>Insecta</taxon>
        <taxon>Pterygota</taxon>
        <taxon>Neoptera</taxon>
        <taxon>Endopterygota</taxon>
        <taxon>Diptera</taxon>
        <taxon>Brachycera</taxon>
        <taxon>Muscomorpha</taxon>
        <taxon>Ephydroidea</taxon>
        <taxon>Drosophilidae</taxon>
        <taxon>Drosophila</taxon>
        <taxon>Sophophora</taxon>
    </lineage>
</organism>
<accession>Q8SZI5</accession>
<feature type="region of interest" description="Disordered" evidence="1">
    <location>
        <begin position="18"/>
        <end position="38"/>
    </location>
</feature>
<sequence>MQCSRFSKICSNLYRNRTKAPRFSPPISSTLHRPRRRNYRPCPITITSHFNSSSSNSCCCPTTSAMRCSSSSSNNISNSSSKGRGNSARRRE</sequence>
<dbReference type="AGR" id="FB:FBgn0038967"/>
<dbReference type="AlphaFoldDB" id="Q8SZI5"/>
<dbReference type="FlyBase" id="FBgn0038967">
    <property type="gene designation" value="CG13847"/>
</dbReference>
<feature type="region of interest" description="Disordered" evidence="1">
    <location>
        <begin position="62"/>
        <end position="92"/>
    </location>
</feature>
<evidence type="ECO:0000313" key="2">
    <source>
        <dbReference type="EMBL" id="AAL48495.1"/>
    </source>
</evidence>